<proteinExistence type="predicted"/>
<dbReference type="Proteomes" id="UP000249610">
    <property type="component" value="Unassembled WGS sequence"/>
</dbReference>
<reference evidence="2 3" key="1">
    <citation type="submission" date="2018-06" db="EMBL/GenBank/DDBJ databases">
        <title>Genomic Encyclopedia of Archaeal and Bacterial Type Strains, Phase II (KMG-II): from individual species to whole genera.</title>
        <authorList>
            <person name="Goeker M."/>
        </authorList>
    </citation>
    <scope>NUCLEOTIDE SEQUENCE [LARGE SCALE GENOMIC DNA]</scope>
    <source>
        <strain evidence="2 3">DSM 23446</strain>
    </source>
</reference>
<keyword evidence="1" id="KW-0732">Signal</keyword>
<accession>A0A327PJY6</accession>
<dbReference type="AlphaFoldDB" id="A0A327PJY6"/>
<name>A0A327PJY6_9BACT</name>
<keyword evidence="3" id="KW-1185">Reference proteome</keyword>
<dbReference type="PROSITE" id="PS51257">
    <property type="entry name" value="PROKAR_LIPOPROTEIN"/>
    <property type="match status" value="1"/>
</dbReference>
<dbReference type="OrthoDB" id="824137at2"/>
<feature type="chain" id="PRO_5016394571" evidence="1">
    <location>
        <begin position="27"/>
        <end position="195"/>
    </location>
</feature>
<dbReference type="RefSeq" id="WP_111611105.1">
    <property type="nucleotide sequence ID" value="NZ_QLLK01000004.1"/>
</dbReference>
<comment type="caution">
    <text evidence="2">The sequence shown here is derived from an EMBL/GenBank/DDBJ whole genome shotgun (WGS) entry which is preliminary data.</text>
</comment>
<feature type="signal peptide" evidence="1">
    <location>
        <begin position="1"/>
        <end position="26"/>
    </location>
</feature>
<sequence length="195" mass="21169">MNAKKLKLTGGVISAYMLLMVFVSCVNDPEINPFGECGGPRKANATDLTLYYEPSQNSASATESDTVNFKDFNIYLRINWELVSEASASSSFPGMAFALSCAPNLNFQNITGLRIELLAPYGGQEAGTDISNLVSTHDDIKLSELKDFSGSLGQYRLTVDLQPSNQSQLKTRTVLTLKNGSEKILESTSPVLLTN</sequence>
<organism evidence="2 3">
    <name type="scientific">Algoriphagus yeomjeoni</name>
    <dbReference type="NCBI Taxonomy" id="291403"/>
    <lineage>
        <taxon>Bacteria</taxon>
        <taxon>Pseudomonadati</taxon>
        <taxon>Bacteroidota</taxon>
        <taxon>Cytophagia</taxon>
        <taxon>Cytophagales</taxon>
        <taxon>Cyclobacteriaceae</taxon>
        <taxon>Algoriphagus</taxon>
    </lineage>
</organism>
<gene>
    <name evidence="2" type="ORF">LV83_01710</name>
</gene>
<evidence type="ECO:0000256" key="1">
    <source>
        <dbReference type="SAM" id="SignalP"/>
    </source>
</evidence>
<evidence type="ECO:0000313" key="3">
    <source>
        <dbReference type="Proteomes" id="UP000249610"/>
    </source>
</evidence>
<evidence type="ECO:0000313" key="2">
    <source>
        <dbReference type="EMBL" id="RAI91522.1"/>
    </source>
</evidence>
<protein>
    <submittedName>
        <fullName evidence="2">Uncharacterized protein</fullName>
    </submittedName>
</protein>
<dbReference type="EMBL" id="QLLK01000004">
    <property type="protein sequence ID" value="RAI91522.1"/>
    <property type="molecule type" value="Genomic_DNA"/>
</dbReference>